<dbReference type="EMBL" id="BLXT01005442">
    <property type="protein sequence ID" value="GFO22690.1"/>
    <property type="molecule type" value="Genomic_DNA"/>
</dbReference>
<keyword evidence="2" id="KW-0813">Transport</keyword>
<evidence type="ECO:0000256" key="7">
    <source>
        <dbReference type="ARBA" id="ARBA00023170"/>
    </source>
</evidence>
<keyword evidence="5" id="KW-1133">Transmembrane helix</keyword>
<dbReference type="PANTHER" id="PTHR21444">
    <property type="entry name" value="COILED-COIL DOMAIN-CONTAINING PROTEIN 180"/>
    <property type="match status" value="1"/>
</dbReference>
<dbReference type="Pfam" id="PF14752">
    <property type="entry name" value="RBP_receptor"/>
    <property type="match status" value="1"/>
</dbReference>
<feature type="compositionally biased region" description="Acidic residues" evidence="8">
    <location>
        <begin position="360"/>
        <end position="369"/>
    </location>
</feature>
<keyword evidence="4" id="KW-0812">Transmembrane</keyword>
<feature type="region of interest" description="Disordered" evidence="8">
    <location>
        <begin position="197"/>
        <end position="224"/>
    </location>
</feature>
<feature type="compositionally biased region" description="Basic and acidic residues" evidence="8">
    <location>
        <begin position="1"/>
        <end position="14"/>
    </location>
</feature>
<evidence type="ECO:0000256" key="5">
    <source>
        <dbReference type="ARBA" id="ARBA00022989"/>
    </source>
</evidence>
<dbReference type="InterPro" id="IPR026612">
    <property type="entry name" value="STRA6-like"/>
</dbReference>
<evidence type="ECO:0000256" key="4">
    <source>
        <dbReference type="ARBA" id="ARBA00022692"/>
    </source>
</evidence>
<comment type="subcellular location">
    <subcellularLocation>
        <location evidence="1">Cell membrane</location>
        <topology evidence="1">Multi-pass membrane protein</topology>
    </subcellularLocation>
</comment>
<dbReference type="GO" id="GO:0034632">
    <property type="term" value="F:retinol transmembrane transporter activity"/>
    <property type="evidence" value="ECO:0007669"/>
    <property type="project" value="InterPro"/>
</dbReference>
<feature type="region of interest" description="Disordered" evidence="8">
    <location>
        <begin position="1"/>
        <end position="82"/>
    </location>
</feature>
<comment type="caution">
    <text evidence="9">The sequence shown here is derived from an EMBL/GenBank/DDBJ whole genome shotgun (WGS) entry which is preliminary data.</text>
</comment>
<dbReference type="AlphaFoldDB" id="A0AAV4BQ36"/>
<evidence type="ECO:0000256" key="1">
    <source>
        <dbReference type="ARBA" id="ARBA00004651"/>
    </source>
</evidence>
<feature type="compositionally biased region" description="Basic residues" evidence="8">
    <location>
        <begin position="63"/>
        <end position="82"/>
    </location>
</feature>
<protein>
    <submittedName>
        <fullName evidence="9">Stimulated by retinoic acid gene 6 protein homolog</fullName>
    </submittedName>
</protein>
<sequence length="406" mass="46501">MEKYEQEVEECKEVGEEEYEKEGEEEEVDENEVEEVDEEEEKKNKKTEDEEGKRRSNSSSNSKRGRNSKSTKSKRWRRRRIGKGKQLHSNENTFSNKHIVFITSFLRHFYFIFVFFMFFYNIFLGLVSCLLRIIKAIAIGTIFLARLDNSTLPRKFEFFDPGLSAYIGYIHMEAAHTHPVVNVFIRLLESMSQARRQSQKGSTVEMNDVAGNGSATKSDDTEKKAPPLNVSARFNWLVVYTLLNNPQVRMYRKGYFQALKIARREGLKVPISDLPISDFDLVKLQKEREEEKQAQNAAKACKYSCRGINKGISNMVYNFKDMKVEKEENVEMSEIAQQVNGDLKTAEKSTKEGKVKTADGDADLGEAELEQPLSGRANDGYVVRIEGLENDESVKMDAIRTLSGVV</sequence>
<dbReference type="PANTHER" id="PTHR21444:SF15">
    <property type="entry name" value="RECEPTOR FOR RETINOL UPTAKE STRA6"/>
    <property type="match status" value="1"/>
</dbReference>
<evidence type="ECO:0000313" key="10">
    <source>
        <dbReference type="Proteomes" id="UP000735302"/>
    </source>
</evidence>
<organism evidence="9 10">
    <name type="scientific">Plakobranchus ocellatus</name>
    <dbReference type="NCBI Taxonomy" id="259542"/>
    <lineage>
        <taxon>Eukaryota</taxon>
        <taxon>Metazoa</taxon>
        <taxon>Spiralia</taxon>
        <taxon>Lophotrochozoa</taxon>
        <taxon>Mollusca</taxon>
        <taxon>Gastropoda</taxon>
        <taxon>Heterobranchia</taxon>
        <taxon>Euthyneura</taxon>
        <taxon>Panpulmonata</taxon>
        <taxon>Sacoglossa</taxon>
        <taxon>Placobranchoidea</taxon>
        <taxon>Plakobranchidae</taxon>
        <taxon>Plakobranchus</taxon>
    </lineage>
</organism>
<dbReference type="GO" id="GO:0071939">
    <property type="term" value="P:vitamin A import into cell"/>
    <property type="evidence" value="ECO:0007669"/>
    <property type="project" value="TreeGrafter"/>
</dbReference>
<reference evidence="9 10" key="1">
    <citation type="journal article" date="2021" name="Elife">
        <title>Chloroplast acquisition without the gene transfer in kleptoplastic sea slugs, Plakobranchus ocellatus.</title>
        <authorList>
            <person name="Maeda T."/>
            <person name="Takahashi S."/>
            <person name="Yoshida T."/>
            <person name="Shimamura S."/>
            <person name="Takaki Y."/>
            <person name="Nagai Y."/>
            <person name="Toyoda A."/>
            <person name="Suzuki Y."/>
            <person name="Arimoto A."/>
            <person name="Ishii H."/>
            <person name="Satoh N."/>
            <person name="Nishiyama T."/>
            <person name="Hasebe M."/>
            <person name="Maruyama T."/>
            <person name="Minagawa J."/>
            <person name="Obokata J."/>
            <person name="Shigenobu S."/>
        </authorList>
    </citation>
    <scope>NUCLEOTIDE SEQUENCE [LARGE SCALE GENOMIC DNA]</scope>
</reference>
<keyword evidence="6" id="KW-0472">Membrane</keyword>
<dbReference type="GO" id="GO:0005886">
    <property type="term" value="C:plasma membrane"/>
    <property type="evidence" value="ECO:0007669"/>
    <property type="project" value="UniProtKB-SubCell"/>
</dbReference>
<evidence type="ECO:0000313" key="9">
    <source>
        <dbReference type="EMBL" id="GFO22690.1"/>
    </source>
</evidence>
<dbReference type="Proteomes" id="UP000735302">
    <property type="component" value="Unassembled WGS sequence"/>
</dbReference>
<keyword evidence="3" id="KW-1003">Cell membrane</keyword>
<keyword evidence="10" id="KW-1185">Reference proteome</keyword>
<feature type="region of interest" description="Disordered" evidence="8">
    <location>
        <begin position="342"/>
        <end position="371"/>
    </location>
</feature>
<dbReference type="GO" id="GO:0038023">
    <property type="term" value="F:signaling receptor activity"/>
    <property type="evidence" value="ECO:0007669"/>
    <property type="project" value="InterPro"/>
</dbReference>
<proteinExistence type="predicted"/>
<feature type="compositionally biased region" description="Acidic residues" evidence="8">
    <location>
        <begin position="15"/>
        <end position="40"/>
    </location>
</feature>
<evidence type="ECO:0000256" key="8">
    <source>
        <dbReference type="SAM" id="MobiDB-lite"/>
    </source>
</evidence>
<evidence type="ECO:0000256" key="2">
    <source>
        <dbReference type="ARBA" id="ARBA00022448"/>
    </source>
</evidence>
<evidence type="ECO:0000256" key="3">
    <source>
        <dbReference type="ARBA" id="ARBA00022475"/>
    </source>
</evidence>
<accession>A0AAV4BQ36</accession>
<keyword evidence="7" id="KW-0675">Receptor</keyword>
<feature type="compositionally biased region" description="Basic and acidic residues" evidence="8">
    <location>
        <begin position="344"/>
        <end position="359"/>
    </location>
</feature>
<gene>
    <name evidence="9" type="ORF">PoB_004919500</name>
</gene>
<evidence type="ECO:0000256" key="6">
    <source>
        <dbReference type="ARBA" id="ARBA00023136"/>
    </source>
</evidence>
<feature type="compositionally biased region" description="Basic and acidic residues" evidence="8">
    <location>
        <begin position="41"/>
        <end position="54"/>
    </location>
</feature>
<name>A0AAV4BQ36_9GAST</name>